<dbReference type="PIRSF" id="PIRSF006588">
    <property type="entry name" value="TyrRS_arch_euk"/>
    <property type="match status" value="1"/>
</dbReference>
<dbReference type="Gene3D" id="3.40.50.620">
    <property type="entry name" value="HUPs"/>
    <property type="match status" value="1"/>
</dbReference>
<organism evidence="13 14">
    <name type="scientific">Pneumocystis carinii (strain B80)</name>
    <name type="common">Rat pneumocystis pneumonia agent</name>
    <name type="synonym">Pneumocystis carinii f. sp. carinii</name>
    <dbReference type="NCBI Taxonomy" id="1408658"/>
    <lineage>
        <taxon>Eukaryota</taxon>
        <taxon>Fungi</taxon>
        <taxon>Dikarya</taxon>
        <taxon>Ascomycota</taxon>
        <taxon>Taphrinomycotina</taxon>
        <taxon>Pneumocystomycetes</taxon>
        <taxon>Pneumocystaceae</taxon>
        <taxon>Pneumocystis</taxon>
    </lineage>
</organism>
<reference evidence="14" key="1">
    <citation type="journal article" date="2016" name="Nat. Commun.">
        <title>Genome analysis of three Pneumocystis species reveals adaptation mechanisms to life exclusively in mammalian hosts.</title>
        <authorList>
            <person name="Ma L."/>
            <person name="Chen Z."/>
            <person name="Huang D.W."/>
            <person name="Kutty G."/>
            <person name="Ishihara M."/>
            <person name="Wang H."/>
            <person name="Abouelleil A."/>
            <person name="Bishop L."/>
            <person name="Davey E."/>
            <person name="Deng R."/>
            <person name="Deng X."/>
            <person name="Fan L."/>
            <person name="Fantoni G."/>
            <person name="Fitzgerald M."/>
            <person name="Gogineni E."/>
            <person name="Goldberg J.M."/>
            <person name="Handley G."/>
            <person name="Hu X."/>
            <person name="Huber C."/>
            <person name="Jiao X."/>
            <person name="Jones K."/>
            <person name="Levin J.Z."/>
            <person name="Liu Y."/>
            <person name="Macdonald P."/>
            <person name="Melnikov A."/>
            <person name="Raley C."/>
            <person name="Sassi M."/>
            <person name="Sherman B.T."/>
            <person name="Song X."/>
            <person name="Sykes S."/>
            <person name="Tran B."/>
            <person name="Walsh L."/>
            <person name="Xia Y."/>
            <person name="Yang J."/>
            <person name="Young S."/>
            <person name="Zeng Q."/>
            <person name="Zheng X."/>
            <person name="Stephens R."/>
            <person name="Nusbaum C."/>
            <person name="Birren B.W."/>
            <person name="Azadi P."/>
            <person name="Lempicki R.A."/>
            <person name="Cuomo C.A."/>
            <person name="Kovacs J.A."/>
        </authorList>
    </citation>
    <scope>NUCLEOTIDE SEQUENCE [LARGE SCALE GENOMIC DNA]</scope>
    <source>
        <strain evidence="14">B80</strain>
    </source>
</reference>
<dbReference type="GO" id="GO:0005737">
    <property type="term" value="C:cytoplasm"/>
    <property type="evidence" value="ECO:0007669"/>
    <property type="project" value="UniProtKB-SubCell"/>
</dbReference>
<evidence type="ECO:0000256" key="12">
    <source>
        <dbReference type="RuleBase" id="RU361234"/>
    </source>
</evidence>
<dbReference type="PANTHER" id="PTHR46264">
    <property type="entry name" value="TYROSINE-TRNA LIGASE"/>
    <property type="match status" value="1"/>
</dbReference>
<evidence type="ECO:0000256" key="5">
    <source>
        <dbReference type="ARBA" id="ARBA00022598"/>
    </source>
</evidence>
<dbReference type="InterPro" id="IPR002307">
    <property type="entry name" value="Tyr-tRNA-ligase"/>
</dbReference>
<dbReference type="GO" id="GO:0006437">
    <property type="term" value="P:tyrosyl-tRNA aminoacylation"/>
    <property type="evidence" value="ECO:0007669"/>
    <property type="project" value="InterPro"/>
</dbReference>
<dbReference type="AlphaFoldDB" id="A0A0W4ZLB2"/>
<dbReference type="OrthoDB" id="197206at2759"/>
<comment type="caution">
    <text evidence="13">The sequence shown here is derived from an EMBL/GenBank/DDBJ whole genome shotgun (WGS) entry which is preliminary data.</text>
</comment>
<dbReference type="GeneID" id="28935920"/>
<evidence type="ECO:0000313" key="13">
    <source>
        <dbReference type="EMBL" id="KTW29169.1"/>
    </source>
</evidence>
<protein>
    <recommendedName>
        <fullName evidence="3 12">Tyrosine--tRNA ligase</fullName>
        <ecNumber evidence="3 12">6.1.1.1</ecNumber>
    </recommendedName>
    <alternativeName>
        <fullName evidence="10 12">Tyrosyl-tRNA synthetase</fullName>
    </alternativeName>
</protein>
<keyword evidence="7 12" id="KW-0067">ATP-binding</keyword>
<dbReference type="VEuPathDB" id="FungiDB:T552_01126"/>
<evidence type="ECO:0000256" key="10">
    <source>
        <dbReference type="ARBA" id="ARBA00033323"/>
    </source>
</evidence>
<dbReference type="FunFam" id="3.40.50.620:FF:000040">
    <property type="entry name" value="Tyrosine--tRNA ligase"/>
    <property type="match status" value="1"/>
</dbReference>
<dbReference type="SUPFAM" id="SSF52374">
    <property type="entry name" value="Nucleotidylyl transferase"/>
    <property type="match status" value="1"/>
</dbReference>
<dbReference type="CDD" id="cd00805">
    <property type="entry name" value="TyrRS_core"/>
    <property type="match status" value="1"/>
</dbReference>
<dbReference type="Pfam" id="PF00579">
    <property type="entry name" value="tRNA-synt_1b"/>
    <property type="match status" value="1"/>
</dbReference>
<keyword evidence="14" id="KW-1185">Reference proteome</keyword>
<evidence type="ECO:0000256" key="3">
    <source>
        <dbReference type="ARBA" id="ARBA00013160"/>
    </source>
</evidence>
<evidence type="ECO:0000313" key="14">
    <source>
        <dbReference type="Proteomes" id="UP000054454"/>
    </source>
</evidence>
<evidence type="ECO:0000256" key="6">
    <source>
        <dbReference type="ARBA" id="ARBA00022741"/>
    </source>
</evidence>
<keyword evidence="5 12" id="KW-0436">Ligase</keyword>
<dbReference type="Proteomes" id="UP000054454">
    <property type="component" value="Unassembled WGS sequence"/>
</dbReference>
<gene>
    <name evidence="13" type="ORF">T552_01126</name>
</gene>
<keyword evidence="6 12" id="KW-0547">Nucleotide-binding</keyword>
<keyword evidence="8 12" id="KW-0648">Protein biosynthesis</keyword>
<comment type="catalytic activity">
    <reaction evidence="11 12">
        <text>tRNA(Tyr) + L-tyrosine + ATP = L-tyrosyl-tRNA(Tyr) + AMP + diphosphate + H(+)</text>
        <dbReference type="Rhea" id="RHEA:10220"/>
        <dbReference type="Rhea" id="RHEA-COMP:9706"/>
        <dbReference type="Rhea" id="RHEA-COMP:9707"/>
        <dbReference type="ChEBI" id="CHEBI:15378"/>
        <dbReference type="ChEBI" id="CHEBI:30616"/>
        <dbReference type="ChEBI" id="CHEBI:33019"/>
        <dbReference type="ChEBI" id="CHEBI:58315"/>
        <dbReference type="ChEBI" id="CHEBI:78442"/>
        <dbReference type="ChEBI" id="CHEBI:78536"/>
        <dbReference type="ChEBI" id="CHEBI:456215"/>
        <dbReference type="EC" id="6.1.1.1"/>
    </reaction>
</comment>
<dbReference type="GO" id="GO:0004831">
    <property type="term" value="F:tyrosine-tRNA ligase activity"/>
    <property type="evidence" value="ECO:0007669"/>
    <property type="project" value="UniProtKB-EC"/>
</dbReference>
<evidence type="ECO:0000256" key="4">
    <source>
        <dbReference type="ARBA" id="ARBA00022490"/>
    </source>
</evidence>
<sequence length="370" mass="41720">MGFTSEIVNKKYELITRGLQEVLGAERLRKILEERDLKLYWGTSPTGKPHCGYFVPMIKIADFLKAEVEVTILFADIHAFLDNLKAPIDIVKYRAKYYEFIIKAILKSIGVSTEKLRFVLGSSYQLSSKYCMDNFRLCTIVTEHDAKKAGAEVVKQVENSLLSGLLYPGMQALDEEYLDSDAQFGGVDQRKIFTFAEKYLPMLGLKKRIHLMSPMIPGLAGGKMSASGNENNKIDILDDAETVKKKINKALCVEAAVENNGLLELAKHVIFPVLALKGIPALTINREEKWGGPVSYNSYELLELEYVNRKLSPQDLKIGISDSLNFLLESIRLEFAENKEFQEILHLAYPNEGKQESQKKSNKNIKVNSN</sequence>
<evidence type="ECO:0000256" key="8">
    <source>
        <dbReference type="ARBA" id="ARBA00022917"/>
    </source>
</evidence>
<evidence type="ECO:0000256" key="9">
    <source>
        <dbReference type="ARBA" id="ARBA00023146"/>
    </source>
</evidence>
<dbReference type="NCBIfam" id="NF006330">
    <property type="entry name" value="PRK08560.1"/>
    <property type="match status" value="1"/>
</dbReference>
<dbReference type="PRINTS" id="PR01040">
    <property type="entry name" value="TRNASYNTHTYR"/>
</dbReference>
<proteinExistence type="inferred from homology"/>
<keyword evidence="4" id="KW-0963">Cytoplasm</keyword>
<comment type="subcellular location">
    <subcellularLocation>
        <location evidence="1">Cytoplasm</location>
    </subcellularLocation>
</comment>
<dbReference type="GO" id="GO:0005524">
    <property type="term" value="F:ATP binding"/>
    <property type="evidence" value="ECO:0007669"/>
    <property type="project" value="UniProtKB-KW"/>
</dbReference>
<comment type="similarity">
    <text evidence="2 12">Belongs to the class-I aminoacyl-tRNA synthetase family.</text>
</comment>
<dbReference type="InterPro" id="IPR002305">
    <property type="entry name" value="aa-tRNA-synth_Ic"/>
</dbReference>
<dbReference type="Gene3D" id="1.10.240.10">
    <property type="entry name" value="Tyrosyl-Transfer RNA Synthetase"/>
    <property type="match status" value="1"/>
</dbReference>
<dbReference type="RefSeq" id="XP_018226362.1">
    <property type="nucleotide sequence ID" value="XM_018369718.1"/>
</dbReference>
<dbReference type="InterPro" id="IPR014729">
    <property type="entry name" value="Rossmann-like_a/b/a_fold"/>
</dbReference>
<name>A0A0W4ZLB2_PNEC8</name>
<dbReference type="EC" id="6.1.1.1" evidence="3 12"/>
<evidence type="ECO:0000256" key="7">
    <source>
        <dbReference type="ARBA" id="ARBA00022840"/>
    </source>
</evidence>
<evidence type="ECO:0000256" key="1">
    <source>
        <dbReference type="ARBA" id="ARBA00004496"/>
    </source>
</evidence>
<dbReference type="InterPro" id="IPR050489">
    <property type="entry name" value="Tyr-tRNA_synthase"/>
</dbReference>
<evidence type="ECO:0000256" key="2">
    <source>
        <dbReference type="ARBA" id="ARBA00005594"/>
    </source>
</evidence>
<dbReference type="InterPro" id="IPR023617">
    <property type="entry name" value="Tyr-tRNA-ligase_arc/euk-type"/>
</dbReference>
<dbReference type="EMBL" id="LFVZ01000005">
    <property type="protein sequence ID" value="KTW29169.1"/>
    <property type="molecule type" value="Genomic_DNA"/>
</dbReference>
<dbReference type="NCBIfam" id="TIGR00234">
    <property type="entry name" value="tyrS"/>
    <property type="match status" value="1"/>
</dbReference>
<evidence type="ECO:0000256" key="11">
    <source>
        <dbReference type="ARBA" id="ARBA00048248"/>
    </source>
</evidence>
<keyword evidence="9 12" id="KW-0030">Aminoacyl-tRNA synthetase</keyword>
<dbReference type="PANTHER" id="PTHR46264:SF4">
    <property type="entry name" value="TYROSINE--TRNA LIGASE, CYTOPLASMIC"/>
    <property type="match status" value="1"/>
</dbReference>
<accession>A0A0W4ZLB2</accession>